<feature type="region of interest" description="Disordered" evidence="1">
    <location>
        <begin position="1"/>
        <end position="126"/>
    </location>
</feature>
<protein>
    <submittedName>
        <fullName evidence="2">Uncharacterized protein</fullName>
    </submittedName>
</protein>
<evidence type="ECO:0000313" key="2">
    <source>
        <dbReference type="EMBL" id="KAK0655876.1"/>
    </source>
</evidence>
<feature type="compositionally biased region" description="Basic and acidic residues" evidence="1">
    <location>
        <begin position="78"/>
        <end position="88"/>
    </location>
</feature>
<feature type="compositionally biased region" description="Basic and acidic residues" evidence="1">
    <location>
        <begin position="95"/>
        <end position="114"/>
    </location>
</feature>
<gene>
    <name evidence="2" type="ORF">B0T16DRAFT_384671</name>
</gene>
<evidence type="ECO:0000313" key="3">
    <source>
        <dbReference type="Proteomes" id="UP001174936"/>
    </source>
</evidence>
<feature type="compositionally biased region" description="Polar residues" evidence="1">
    <location>
        <begin position="24"/>
        <end position="44"/>
    </location>
</feature>
<name>A0AA39YNL7_9PEZI</name>
<keyword evidence="3" id="KW-1185">Reference proteome</keyword>
<sequence>MSSHSDNSETRMPSEGAIELDNLSGPSKPSENIATAMSMTDANASSSKMSSSANHPAEGTSGHSTKRQIDELSETEEPAPKKQFREELEVASQKEGSEVASQKEDPENASRKEGSGLPDYESEGLDMDISSTHSEAASPEEDSYLADDEANGLGMDVTSTHLDTDANVTPAVNSSVHIAHDAHSRSLDEGQPAPLGPANVQYVQLPNGNLRAIVEFPTFRALPVVAPVAAIAQRVQRRPAAAVFLNREDDHRNVEVIVIDD</sequence>
<dbReference type="EMBL" id="JAULSV010000001">
    <property type="protein sequence ID" value="KAK0655876.1"/>
    <property type="molecule type" value="Genomic_DNA"/>
</dbReference>
<evidence type="ECO:0000256" key="1">
    <source>
        <dbReference type="SAM" id="MobiDB-lite"/>
    </source>
</evidence>
<dbReference type="AlphaFoldDB" id="A0AA39YNL7"/>
<comment type="caution">
    <text evidence="2">The sequence shown here is derived from an EMBL/GenBank/DDBJ whole genome shotgun (WGS) entry which is preliminary data.</text>
</comment>
<accession>A0AA39YNL7</accession>
<organism evidence="2 3">
    <name type="scientific">Cercophora newfieldiana</name>
    <dbReference type="NCBI Taxonomy" id="92897"/>
    <lineage>
        <taxon>Eukaryota</taxon>
        <taxon>Fungi</taxon>
        <taxon>Dikarya</taxon>
        <taxon>Ascomycota</taxon>
        <taxon>Pezizomycotina</taxon>
        <taxon>Sordariomycetes</taxon>
        <taxon>Sordariomycetidae</taxon>
        <taxon>Sordariales</taxon>
        <taxon>Lasiosphaeriaceae</taxon>
        <taxon>Cercophora</taxon>
    </lineage>
</organism>
<dbReference type="Proteomes" id="UP001174936">
    <property type="component" value="Unassembled WGS sequence"/>
</dbReference>
<reference evidence="2" key="1">
    <citation type="submission" date="2023-06" db="EMBL/GenBank/DDBJ databases">
        <title>Genome-scale phylogeny and comparative genomics of the fungal order Sordariales.</title>
        <authorList>
            <consortium name="Lawrence Berkeley National Laboratory"/>
            <person name="Hensen N."/>
            <person name="Bonometti L."/>
            <person name="Westerberg I."/>
            <person name="Brannstrom I.O."/>
            <person name="Guillou S."/>
            <person name="Cros-Aarteil S."/>
            <person name="Calhoun S."/>
            <person name="Haridas S."/>
            <person name="Kuo A."/>
            <person name="Mondo S."/>
            <person name="Pangilinan J."/>
            <person name="Riley R."/>
            <person name="Labutti K."/>
            <person name="Andreopoulos B."/>
            <person name="Lipzen A."/>
            <person name="Chen C."/>
            <person name="Yanf M."/>
            <person name="Daum C."/>
            <person name="Ng V."/>
            <person name="Clum A."/>
            <person name="Steindorff A."/>
            <person name="Ohm R."/>
            <person name="Martin F."/>
            <person name="Silar P."/>
            <person name="Natvig D."/>
            <person name="Lalanne C."/>
            <person name="Gautier V."/>
            <person name="Ament-Velasquez S.L."/>
            <person name="Kruys A."/>
            <person name="Hutchinson M.I."/>
            <person name="Powell A.J."/>
            <person name="Barry K."/>
            <person name="Miller A.N."/>
            <person name="Grigoriev I.V."/>
            <person name="Debuchy R."/>
            <person name="Gladieux P."/>
            <person name="Thoren M.H."/>
            <person name="Johannesson H."/>
        </authorList>
    </citation>
    <scope>NUCLEOTIDE SEQUENCE</scope>
    <source>
        <strain evidence="2">SMH2532-1</strain>
    </source>
</reference>
<proteinExistence type="predicted"/>